<feature type="compositionally biased region" description="Low complexity" evidence="2">
    <location>
        <begin position="506"/>
        <end position="515"/>
    </location>
</feature>
<keyword evidence="3" id="KW-0812">Transmembrane</keyword>
<dbReference type="Proteomes" id="UP000236319">
    <property type="component" value="Unassembled WGS sequence"/>
</dbReference>
<feature type="compositionally biased region" description="Pro residues" evidence="2">
    <location>
        <begin position="813"/>
        <end position="826"/>
    </location>
</feature>
<keyword evidence="5" id="KW-1185">Reference proteome</keyword>
<feature type="region of interest" description="Disordered" evidence="2">
    <location>
        <begin position="395"/>
        <end position="621"/>
    </location>
</feature>
<evidence type="ECO:0000256" key="1">
    <source>
        <dbReference type="SAM" id="Coils"/>
    </source>
</evidence>
<dbReference type="VEuPathDB" id="PiroplasmaDB:BOVATA_005400"/>
<sequence length="1489" mass="164834">MEKHDIPLNTLKQCLQFLMWLNNSNRMQGLVSRNLYDRINQYYNDKYLKETDIQSALSEFLMNASAFYTRLCYYTTPGKYDGKQPKEIVDALLECMPKFLAVMYFLWYNVDNTFGKLQGGGWEKDWPGGEKEWWGTYWGGELQEYLRATVGDKYGGMVPGGFGYQEVKYNKFWEGYYQGAQMARDLQDILSKQHYNYFRSVFVSSVIGESAKRKESTANALSLVRTFCDIVAGESDQHSGGTLIKALNDGLNRLMSSKNNFICWQDLKQHCTQLRNKLGKKLFAEKHFDFTGQATDTRNLKGTDLASKTADWLRQNLTTVRGHLNKIKTDNTLNGHLGAYFTKNLFPYGFTIFNKTRFDMKQNAVQNLRSDWREVIGVFEKTDGDLDRLKEILEGKRKSCPDPPPVTKTEATKPVAARPVLTKTEAPKPTATKDGEGAQNQGNGQSRDASPTSPTAKLAPPPPPVGTGDAGPQGPSGDPGAPGLPVTVTPGSPQDTSSPVTTSVKAPPQDSVASPVPSPPPATAGDAAGPRPGSPKVTVLTQRTGVSGSGAGPTGSGGGGQGGVHGGGQPTIPGSSQTPSSVTTTSDGTAAGAGGGRSGSGDKVVPQSVPNVSKKQCRSDEYSVKDSIGNEVCLRIPQNPAPTKSYGPNLSPGFLEKLRKQEADVLKKAEEEEERRRQQYLQYYYPKTFHQIPTAVESSATMGLDGVDVSNESLYDPGLWWEQRYRNDWNYPKQLVEWTAKKEQEKFERNLEEAKQNVSKQLKDTWILQELRDDDLGHVVVPYIHTSMPLPYPEYPDPLAPKALSLSGSVIDSPPPETDDPVPPPTGDQYDWDIEVVQPHPDAVESALIGIDPYSDVKDDGLVFEKIDRQSDAKQDYVDLHIDVRKPIVQDLVDNPDEYLYSNAEDILRDELKNAESWYGEDKGFSGVPNTNFDLDFAPGLPGLQGYTDPGMPREPDRVVSARSIPLFPDAGVCRNPWYVSSSSDNLDQPTPSPPPASHHLPPPKTVREMLCWLVGLTQYGYVEIIKEHVKGILRELNKDVSQPPDALEVTGMPSQLTTSHVTSKLTEACHYAANFLHKIKYKDSKDGSSTLNFSSEYSKFRYSADPACLLCQLRDYAYACCHQLAFLKSQCSREQSHGGWQDCHYGSAVSSDSPLQAFLTDAPDSKFDTHPFDPCDICLKSRVRMGFRENDLPASHKTGKHISTILSPTCGGEDPLLTLCSYLNCLTRRTPRTTGELVSFFHNFGNSLQSSSSLRSTLSTPHRHCPDWDRLQAAYLQAVQDIRGSAPPNSIHDKDHPRTLSTLLGCGIDNANCPQLTKPITYRAYALYSSSFVHDYLSWAVYLADRLWDSLLMLLYDLEGLQCSKSKPLHQCDRALPLLYRHGIAPPDGTLQSSLTCSKVIVKLEEVVAGGPIATLMTCMDAFLYRIRAPFLFTIITLWLIAHSLLYRLDVLRIRSHLKTPSSHRIAAQSLLAAARVKALASVKYFSP</sequence>
<feature type="compositionally biased region" description="Polar residues" evidence="2">
    <location>
        <begin position="438"/>
        <end position="450"/>
    </location>
</feature>
<protein>
    <submittedName>
        <fullName evidence="4">Ribosome binding protein</fullName>
    </submittedName>
</protein>
<keyword evidence="3" id="KW-0472">Membrane</keyword>
<name>A0A2H6K7S3_9APIC</name>
<proteinExistence type="predicted"/>
<feature type="compositionally biased region" description="Polar residues" evidence="2">
    <location>
        <begin position="489"/>
        <end position="504"/>
    </location>
</feature>
<feature type="compositionally biased region" description="Pro residues" evidence="2">
    <location>
        <begin position="991"/>
        <end position="1002"/>
    </location>
</feature>
<dbReference type="RefSeq" id="XP_028865290.1">
    <property type="nucleotide sequence ID" value="XM_029009457.1"/>
</dbReference>
<gene>
    <name evidence="4" type="ORF">BOVATA_005400</name>
</gene>
<dbReference type="OrthoDB" id="6410656at2759"/>
<feature type="compositionally biased region" description="Gly residues" evidence="2">
    <location>
        <begin position="547"/>
        <end position="569"/>
    </location>
</feature>
<feature type="coiled-coil region" evidence="1">
    <location>
        <begin position="737"/>
        <end position="764"/>
    </location>
</feature>
<keyword evidence="1" id="KW-0175">Coiled coil</keyword>
<feature type="compositionally biased region" description="Low complexity" evidence="2">
    <location>
        <begin position="570"/>
        <end position="590"/>
    </location>
</feature>
<accession>A0A2H6K7S3</accession>
<evidence type="ECO:0000313" key="5">
    <source>
        <dbReference type="Proteomes" id="UP000236319"/>
    </source>
</evidence>
<keyword evidence="3" id="KW-1133">Transmembrane helix</keyword>
<feature type="region of interest" description="Disordered" evidence="2">
    <location>
        <begin position="982"/>
        <end position="1002"/>
    </location>
</feature>
<feature type="transmembrane region" description="Helical" evidence="3">
    <location>
        <begin position="1430"/>
        <end position="1450"/>
    </location>
</feature>
<reference evidence="4 5" key="1">
    <citation type="journal article" date="2017" name="BMC Genomics">
        <title>Whole-genome assembly of Babesia ovata and comparative genomics between closely related pathogens.</title>
        <authorList>
            <person name="Yamagishi J."/>
            <person name="Asada M."/>
            <person name="Hakimi H."/>
            <person name="Tanaka T.Q."/>
            <person name="Sugimoto C."/>
            <person name="Kawazu S."/>
        </authorList>
    </citation>
    <scope>NUCLEOTIDE SEQUENCE [LARGE SCALE GENOMIC DNA]</scope>
    <source>
        <strain evidence="4 5">Miyake</strain>
    </source>
</reference>
<evidence type="ECO:0000313" key="4">
    <source>
        <dbReference type="EMBL" id="GBE59047.1"/>
    </source>
</evidence>
<evidence type="ECO:0000256" key="3">
    <source>
        <dbReference type="SAM" id="Phobius"/>
    </source>
</evidence>
<dbReference type="EMBL" id="BDSA01000001">
    <property type="protein sequence ID" value="GBE59047.1"/>
    <property type="molecule type" value="Genomic_DNA"/>
</dbReference>
<dbReference type="GeneID" id="39872817"/>
<evidence type="ECO:0000256" key="2">
    <source>
        <dbReference type="SAM" id="MobiDB-lite"/>
    </source>
</evidence>
<feature type="region of interest" description="Disordered" evidence="2">
    <location>
        <begin position="803"/>
        <end position="826"/>
    </location>
</feature>
<organism evidence="4 5">
    <name type="scientific">Babesia ovata</name>
    <dbReference type="NCBI Taxonomy" id="189622"/>
    <lineage>
        <taxon>Eukaryota</taxon>
        <taxon>Sar</taxon>
        <taxon>Alveolata</taxon>
        <taxon>Apicomplexa</taxon>
        <taxon>Aconoidasida</taxon>
        <taxon>Piroplasmida</taxon>
        <taxon>Babesiidae</taxon>
        <taxon>Babesia</taxon>
    </lineage>
</organism>
<comment type="caution">
    <text evidence="4">The sequence shown here is derived from an EMBL/GenBank/DDBJ whole genome shotgun (WGS) entry which is preliminary data.</text>
</comment>